<keyword evidence="2 3" id="KW-0560">Oxidoreductase</keyword>
<evidence type="ECO:0000313" key="3">
    <source>
        <dbReference type="EMBL" id="SON56832.1"/>
    </source>
</evidence>
<evidence type="ECO:0000256" key="1">
    <source>
        <dbReference type="ARBA" id="ARBA00006484"/>
    </source>
</evidence>
<dbReference type="InterPro" id="IPR020904">
    <property type="entry name" value="Sc_DH/Rdtase_CS"/>
</dbReference>
<dbReference type="AlphaFoldDB" id="A0A2C9D933"/>
<dbReference type="GO" id="GO:0052588">
    <property type="term" value="F:diacetyl reductase ((S)-acetoin forming) (NAD+) activity"/>
    <property type="evidence" value="ECO:0007669"/>
    <property type="project" value="UniProtKB-EC"/>
</dbReference>
<dbReference type="PROSITE" id="PS00061">
    <property type="entry name" value="ADH_SHORT"/>
    <property type="match status" value="1"/>
</dbReference>
<dbReference type="EC" id="1.1.1.304" evidence="3"/>
<name>A0A2C9D933_9HYPH</name>
<dbReference type="Pfam" id="PF13561">
    <property type="entry name" value="adh_short_C2"/>
    <property type="match status" value="1"/>
</dbReference>
<reference evidence="4" key="1">
    <citation type="submission" date="2017-09" db="EMBL/GenBank/DDBJ databases">
        <title>Genome sequence of Nannocystis excedens DSM 71.</title>
        <authorList>
            <person name="Blom J."/>
        </authorList>
    </citation>
    <scope>NUCLEOTIDE SEQUENCE [LARGE SCALE GENOMIC DNA]</scope>
    <source>
        <strain evidence="4">type strain: E19</strain>
    </source>
</reference>
<evidence type="ECO:0000256" key="2">
    <source>
        <dbReference type="ARBA" id="ARBA00023002"/>
    </source>
</evidence>
<dbReference type="RefSeq" id="WP_099557165.1">
    <property type="nucleotide sequence ID" value="NZ_LT960614.1"/>
</dbReference>
<dbReference type="EMBL" id="LT960614">
    <property type="protein sequence ID" value="SON56832.1"/>
    <property type="molecule type" value="Genomic_DNA"/>
</dbReference>
<accession>A0A2C9D933</accession>
<dbReference type="Gene3D" id="3.40.50.720">
    <property type="entry name" value="NAD(P)-binding Rossmann-like Domain"/>
    <property type="match status" value="1"/>
</dbReference>
<dbReference type="PANTHER" id="PTHR42760">
    <property type="entry name" value="SHORT-CHAIN DEHYDROGENASES/REDUCTASES FAMILY MEMBER"/>
    <property type="match status" value="1"/>
</dbReference>
<comment type="similarity">
    <text evidence="1">Belongs to the short-chain dehydrogenases/reductases (SDR) family.</text>
</comment>
<dbReference type="FunFam" id="3.40.50.720:FF:000084">
    <property type="entry name" value="Short-chain dehydrogenase reductase"/>
    <property type="match status" value="1"/>
</dbReference>
<dbReference type="PRINTS" id="PR00081">
    <property type="entry name" value="GDHRDH"/>
</dbReference>
<dbReference type="SUPFAM" id="SSF51735">
    <property type="entry name" value="NAD(P)-binding Rossmann-fold domains"/>
    <property type="match status" value="1"/>
</dbReference>
<dbReference type="InterPro" id="IPR036291">
    <property type="entry name" value="NAD(P)-bd_dom_sf"/>
</dbReference>
<gene>
    <name evidence="3" type="primary">budC_2</name>
    <name evidence="3" type="ORF">HDIA_3291</name>
</gene>
<protein>
    <submittedName>
        <fullName evidence="3">Diacetyl reductase [(S)-acetoin forming]</fullName>
        <ecNumber evidence="3">1.1.1.304</ecNumber>
    </submittedName>
</protein>
<keyword evidence="4" id="KW-1185">Reference proteome</keyword>
<dbReference type="PRINTS" id="PR00080">
    <property type="entry name" value="SDRFAMILY"/>
</dbReference>
<sequence length="251" mass="26020">MITGLAGRSVVVTGASRGIGRGIASAFVAAGAMVTIIADDPAVTRTADEIGATGKLADITDAEAVREALSGLSVIDVLVNNAGLERMTPVDGPSPETEDTFRRILDINVAGTFIVTRAALSLMTEGGRIINTASVWGRVAEPLFAAYVASKHAVIGLTKTLARELGPRGITVNAVCPGWVKTEASMRSLAMMSERSGEGTDVLLEGILGAQALPGLMEPDDVAGPYLYLASDWAKNVTGQSLGIDRGEVPW</sequence>
<dbReference type="OrthoDB" id="9804774at2"/>
<dbReference type="CDD" id="cd05233">
    <property type="entry name" value="SDR_c"/>
    <property type="match status" value="1"/>
</dbReference>
<dbReference type="InterPro" id="IPR002347">
    <property type="entry name" value="SDR_fam"/>
</dbReference>
<dbReference type="PANTHER" id="PTHR42760:SF133">
    <property type="entry name" value="3-OXOACYL-[ACYL-CARRIER-PROTEIN] REDUCTASE"/>
    <property type="match status" value="1"/>
</dbReference>
<proteinExistence type="inferred from homology"/>
<dbReference type="KEGG" id="hdi:HDIA_3291"/>
<evidence type="ECO:0000313" key="4">
    <source>
        <dbReference type="Proteomes" id="UP000223606"/>
    </source>
</evidence>
<organism evidence="3 4">
    <name type="scientific">Hartmannibacter diazotrophicus</name>
    <dbReference type="NCBI Taxonomy" id="1482074"/>
    <lineage>
        <taxon>Bacteria</taxon>
        <taxon>Pseudomonadati</taxon>
        <taxon>Pseudomonadota</taxon>
        <taxon>Alphaproteobacteria</taxon>
        <taxon>Hyphomicrobiales</taxon>
        <taxon>Pleomorphomonadaceae</taxon>
        <taxon>Hartmannibacter</taxon>
    </lineage>
</organism>
<dbReference type="Proteomes" id="UP000223606">
    <property type="component" value="Chromosome 1"/>
</dbReference>